<dbReference type="EMBL" id="CM026422">
    <property type="protein sequence ID" value="KAG0589091.1"/>
    <property type="molecule type" value="Genomic_DNA"/>
</dbReference>
<proteinExistence type="predicted"/>
<dbReference type="Proteomes" id="UP000822688">
    <property type="component" value="Chromosome 2"/>
</dbReference>
<gene>
    <name evidence="1" type="ORF">KC19_2G290600</name>
</gene>
<evidence type="ECO:0000313" key="1">
    <source>
        <dbReference type="EMBL" id="KAG0589091.1"/>
    </source>
</evidence>
<reference evidence="1" key="1">
    <citation type="submission" date="2020-06" db="EMBL/GenBank/DDBJ databases">
        <title>WGS assembly of Ceratodon purpureus strain R40.</title>
        <authorList>
            <person name="Carey S.B."/>
            <person name="Jenkins J."/>
            <person name="Shu S."/>
            <person name="Lovell J.T."/>
            <person name="Sreedasyam A."/>
            <person name="Maumus F."/>
            <person name="Tiley G.P."/>
            <person name="Fernandez-Pozo N."/>
            <person name="Barry K."/>
            <person name="Chen C."/>
            <person name="Wang M."/>
            <person name="Lipzen A."/>
            <person name="Daum C."/>
            <person name="Saski C.A."/>
            <person name="Payton A.C."/>
            <person name="Mcbreen J.C."/>
            <person name="Conrad R.E."/>
            <person name="Kollar L.M."/>
            <person name="Olsson S."/>
            <person name="Huttunen S."/>
            <person name="Landis J.B."/>
            <person name="Wickett N.J."/>
            <person name="Johnson M.G."/>
            <person name="Rensing S.A."/>
            <person name="Grimwood J."/>
            <person name="Schmutz J."/>
            <person name="Mcdaniel S.F."/>
        </authorList>
    </citation>
    <scope>NUCLEOTIDE SEQUENCE</scope>
    <source>
        <strain evidence="1">R40</strain>
    </source>
</reference>
<keyword evidence="2" id="KW-1185">Reference proteome</keyword>
<evidence type="ECO:0000313" key="2">
    <source>
        <dbReference type="Proteomes" id="UP000822688"/>
    </source>
</evidence>
<protein>
    <submittedName>
        <fullName evidence="1">Uncharacterized protein</fullName>
    </submittedName>
</protein>
<accession>A0A8T0J2J6</accession>
<sequence>MVLMLPMVLMVPMAMLMLMLLLLLRAAPPLLLLPLPPLPPSLPLALALALALALGHRSIVLHASCLPPSHPMRPPLIPSLPFPSPLPSVSPCYSIPFHSARFSFLFSVFPVPPFSSVLGSAAGYSATANHSHSSFSKVFFDVFIRSFHSFLFSSFLFQHNLVCL</sequence>
<name>A0A8T0J2J6_CERPU</name>
<comment type="caution">
    <text evidence="1">The sequence shown here is derived from an EMBL/GenBank/DDBJ whole genome shotgun (WGS) entry which is preliminary data.</text>
</comment>
<dbReference type="AlphaFoldDB" id="A0A8T0J2J6"/>
<organism evidence="1 2">
    <name type="scientific">Ceratodon purpureus</name>
    <name type="common">Fire moss</name>
    <name type="synonym">Dicranum purpureum</name>
    <dbReference type="NCBI Taxonomy" id="3225"/>
    <lineage>
        <taxon>Eukaryota</taxon>
        <taxon>Viridiplantae</taxon>
        <taxon>Streptophyta</taxon>
        <taxon>Embryophyta</taxon>
        <taxon>Bryophyta</taxon>
        <taxon>Bryophytina</taxon>
        <taxon>Bryopsida</taxon>
        <taxon>Dicranidae</taxon>
        <taxon>Pseudoditrichales</taxon>
        <taxon>Ditrichaceae</taxon>
        <taxon>Ceratodon</taxon>
    </lineage>
</organism>